<name>A0ABU8S7C5_9SPHN</name>
<dbReference type="Gene3D" id="1.10.700.10">
    <property type="entry name" value="Dioxygenase LigAB, LigA subunit"/>
    <property type="match status" value="1"/>
</dbReference>
<dbReference type="RefSeq" id="WP_339966170.1">
    <property type="nucleotide sequence ID" value="NZ_JBBHJY010000003.1"/>
</dbReference>
<keyword evidence="2" id="KW-0560">Oxidoreductase</keyword>
<proteinExistence type="predicted"/>
<dbReference type="GO" id="GO:0018579">
    <property type="term" value="F:protocatechuate 4,5-dioxygenase activity"/>
    <property type="evidence" value="ECO:0007669"/>
    <property type="project" value="UniProtKB-EC"/>
</dbReference>
<dbReference type="SUPFAM" id="SSF48076">
    <property type="entry name" value="LigA subunit of an aromatic-ring-opening dioxygenase LigAB"/>
    <property type="match status" value="1"/>
</dbReference>
<sequence>MTITAMTGEPGKPIPGTHLFDGDAAQKGYALNAMCYSFNRAENREAFRRDEAEYCARFNLTPDQVKAVADRDILGMIAAGGNIYYLAKLAGIFGLNVQDVGARQTGLSVEAFKQRLLDQA</sequence>
<dbReference type="Pfam" id="PF07746">
    <property type="entry name" value="LigA"/>
    <property type="match status" value="1"/>
</dbReference>
<dbReference type="EC" id="1.13.11.8" evidence="2"/>
<dbReference type="InterPro" id="IPR036622">
    <property type="entry name" value="LigA_sf"/>
</dbReference>
<evidence type="ECO:0000313" key="2">
    <source>
        <dbReference type="EMBL" id="MEJ6009859.1"/>
    </source>
</evidence>
<accession>A0ABU8S7C5</accession>
<comment type="caution">
    <text evidence="2">The sequence shown here is derived from an EMBL/GenBank/DDBJ whole genome shotgun (WGS) entry which is preliminary data.</text>
</comment>
<dbReference type="InterPro" id="IPR011986">
    <property type="entry name" value="Xdiol_dOase_LigA"/>
</dbReference>
<feature type="domain" description="Extradiol ring-cleavage dioxygenase LigAB LigA subunit" evidence="1">
    <location>
        <begin position="31"/>
        <end position="116"/>
    </location>
</feature>
<dbReference type="EMBL" id="JBBHJY010000003">
    <property type="protein sequence ID" value="MEJ6009859.1"/>
    <property type="molecule type" value="Genomic_DNA"/>
</dbReference>
<gene>
    <name evidence="2" type="ORF">WG900_07995</name>
</gene>
<dbReference type="Proteomes" id="UP001379235">
    <property type="component" value="Unassembled WGS sequence"/>
</dbReference>
<keyword evidence="3" id="KW-1185">Reference proteome</keyword>
<evidence type="ECO:0000313" key="3">
    <source>
        <dbReference type="Proteomes" id="UP001379235"/>
    </source>
</evidence>
<reference evidence="2 3" key="1">
    <citation type="submission" date="2024-03" db="EMBL/GenBank/DDBJ databases">
        <authorList>
            <person name="Jo J.-H."/>
        </authorList>
    </citation>
    <scope>NUCLEOTIDE SEQUENCE [LARGE SCALE GENOMIC DNA]</scope>
    <source>
        <strain evidence="2 3">AS3R-12</strain>
    </source>
</reference>
<protein>
    <submittedName>
        <fullName evidence="2">Protocatechuate 4,5-dioxygenase subunit alpha</fullName>
        <ecNumber evidence="2">1.13.11.8</ecNumber>
    </submittedName>
</protein>
<evidence type="ECO:0000259" key="1">
    <source>
        <dbReference type="Pfam" id="PF07746"/>
    </source>
</evidence>
<organism evidence="2 3">
    <name type="scientific">Novosphingobium aquae</name>
    <dbReference type="NCBI Taxonomy" id="3133435"/>
    <lineage>
        <taxon>Bacteria</taxon>
        <taxon>Pseudomonadati</taxon>
        <taxon>Pseudomonadota</taxon>
        <taxon>Alphaproteobacteria</taxon>
        <taxon>Sphingomonadales</taxon>
        <taxon>Sphingomonadaceae</taxon>
        <taxon>Novosphingobium</taxon>
    </lineage>
</organism>
<dbReference type="NCBIfam" id="NF009918">
    <property type="entry name" value="PRK13378.1"/>
    <property type="match status" value="1"/>
</dbReference>